<evidence type="ECO:0000313" key="6">
    <source>
        <dbReference type="EMBL" id="CAD7278275.1"/>
    </source>
</evidence>
<protein>
    <recommendedName>
        <fullName evidence="5">RanBP2-type domain-containing protein</fullName>
    </recommendedName>
</protein>
<accession>A0A7R9GEM7</accession>
<dbReference type="EMBL" id="CAJPEX010001174">
    <property type="protein sequence ID" value="CAG0918427.1"/>
    <property type="molecule type" value="Genomic_DNA"/>
</dbReference>
<dbReference type="PROSITE" id="PS01358">
    <property type="entry name" value="ZF_RANBP2_1"/>
    <property type="match status" value="1"/>
</dbReference>
<reference evidence="6" key="1">
    <citation type="submission" date="2020-11" db="EMBL/GenBank/DDBJ databases">
        <authorList>
            <person name="Tran Van P."/>
        </authorList>
    </citation>
    <scope>NUCLEOTIDE SEQUENCE</scope>
</reference>
<sequence>MVKKGKSCPRCDRSGVKDFEICVDNFFHYSVEKFMLRKEQVILHPRAGEKYRNGEDDSRVRVVPVFEPTMSSWVASVQQKRNGHVTRINVDPHQPMGLATPQRKARLLDQVQLLSSGEETRDALDEKRNFEYAIEDFLSVTPHESKFSFPVIAEMFGAGLRREEFNGSKFTSAWEQLSKYAMNLLSRPWRTEYRTLKMYSGFFKHYVETQIPDAYKIFEILGYVAVPGEQRCVWKLNGPIDPDYVIAAYLDCVIAMVECRMMMQIVESVKDLRYPWSDVMSIRERYVCGVEEASRIVRHEVREEQASSRRLPEPPFYRGTVFHNPNFDFEPTTGVLVDLHSPPAVPSEVRKTPKFPVEPEDNTWGYSYESVRRKPAKKLPKPSSDVVSALKSLKFSSDQTDGKKSSAGKWSCHACTYLNPPETDICSMCSKSCVKGAEEKPLSVGGKECLRCTYVNDRYVDKCVICQDSLLNCPTYT</sequence>
<dbReference type="InterPro" id="IPR001876">
    <property type="entry name" value="Znf_RanBP2"/>
</dbReference>
<name>A0A7R9GEM7_9CRUS</name>
<evidence type="ECO:0000313" key="7">
    <source>
        <dbReference type="Proteomes" id="UP000678499"/>
    </source>
</evidence>
<evidence type="ECO:0000256" key="4">
    <source>
        <dbReference type="PROSITE-ProRule" id="PRU00322"/>
    </source>
</evidence>
<dbReference type="InterPro" id="IPR036339">
    <property type="entry name" value="PUB-like_dom_sf"/>
</dbReference>
<dbReference type="InterPro" id="IPR036443">
    <property type="entry name" value="Znf_RanBP2_sf"/>
</dbReference>
<proteinExistence type="predicted"/>
<evidence type="ECO:0000256" key="1">
    <source>
        <dbReference type="ARBA" id="ARBA00022723"/>
    </source>
</evidence>
<evidence type="ECO:0000259" key="5">
    <source>
        <dbReference type="PROSITE" id="PS50199"/>
    </source>
</evidence>
<keyword evidence="7" id="KW-1185">Reference proteome</keyword>
<evidence type="ECO:0000256" key="2">
    <source>
        <dbReference type="ARBA" id="ARBA00022771"/>
    </source>
</evidence>
<dbReference type="AlphaFoldDB" id="A0A7R9GEM7"/>
<keyword evidence="1" id="KW-0479">Metal-binding</keyword>
<evidence type="ECO:0000256" key="3">
    <source>
        <dbReference type="ARBA" id="ARBA00022833"/>
    </source>
</evidence>
<dbReference type="PROSITE" id="PS50199">
    <property type="entry name" value="ZF_RANBP2_2"/>
    <property type="match status" value="1"/>
</dbReference>
<dbReference type="Pfam" id="PF21388">
    <property type="entry name" value="SPATA2_PUB-like"/>
    <property type="match status" value="1"/>
</dbReference>
<dbReference type="EMBL" id="OA883211">
    <property type="protein sequence ID" value="CAD7278275.1"/>
    <property type="molecule type" value="Genomic_DNA"/>
</dbReference>
<dbReference type="InterPro" id="IPR048839">
    <property type="entry name" value="SPATA2_PUB-like"/>
</dbReference>
<dbReference type="CDD" id="cd09212">
    <property type="entry name" value="PUB"/>
    <property type="match status" value="1"/>
</dbReference>
<dbReference type="Proteomes" id="UP000678499">
    <property type="component" value="Unassembled WGS sequence"/>
</dbReference>
<dbReference type="GO" id="GO:0005737">
    <property type="term" value="C:cytoplasm"/>
    <property type="evidence" value="ECO:0007669"/>
    <property type="project" value="TreeGrafter"/>
</dbReference>
<keyword evidence="2 4" id="KW-0863">Zinc-finger</keyword>
<dbReference type="SUPFAM" id="SSF143503">
    <property type="entry name" value="PUG domain-like"/>
    <property type="match status" value="1"/>
</dbReference>
<feature type="domain" description="RanBP2-type" evidence="5">
    <location>
        <begin position="406"/>
        <end position="429"/>
    </location>
</feature>
<dbReference type="Gene3D" id="2.30.30.380">
    <property type="entry name" value="Zn-finger domain of Sec23/24"/>
    <property type="match status" value="1"/>
</dbReference>
<dbReference type="SUPFAM" id="SSF90209">
    <property type="entry name" value="Ran binding protein zinc finger-like"/>
    <property type="match status" value="1"/>
</dbReference>
<dbReference type="PANTHER" id="PTHR15326">
    <property type="entry name" value="SPERMATOGENESIS-ASSOCIATED PROTEIN 2/TAMOZHENNIC"/>
    <property type="match status" value="1"/>
</dbReference>
<dbReference type="PANTHER" id="PTHR15326:SF2">
    <property type="entry name" value="PROTEIN TAMOZHENNIC"/>
    <property type="match status" value="1"/>
</dbReference>
<organism evidence="6">
    <name type="scientific">Notodromas monacha</name>
    <dbReference type="NCBI Taxonomy" id="399045"/>
    <lineage>
        <taxon>Eukaryota</taxon>
        <taxon>Metazoa</taxon>
        <taxon>Ecdysozoa</taxon>
        <taxon>Arthropoda</taxon>
        <taxon>Crustacea</taxon>
        <taxon>Oligostraca</taxon>
        <taxon>Ostracoda</taxon>
        <taxon>Podocopa</taxon>
        <taxon>Podocopida</taxon>
        <taxon>Cypridocopina</taxon>
        <taxon>Cypridoidea</taxon>
        <taxon>Cyprididae</taxon>
        <taxon>Notodromas</taxon>
    </lineage>
</organism>
<dbReference type="Gene3D" id="1.20.58.2190">
    <property type="match status" value="1"/>
</dbReference>
<dbReference type="GO" id="GO:0008270">
    <property type="term" value="F:zinc ion binding"/>
    <property type="evidence" value="ECO:0007669"/>
    <property type="project" value="UniProtKB-KW"/>
</dbReference>
<gene>
    <name evidence="6" type="ORF">NMOB1V02_LOCUS5983</name>
</gene>
<dbReference type="SMART" id="SM00547">
    <property type="entry name" value="ZnF_RBZ"/>
    <property type="match status" value="2"/>
</dbReference>
<keyword evidence="3" id="KW-0862">Zinc</keyword>
<dbReference type="OrthoDB" id="9837000at2759"/>